<evidence type="ECO:0000313" key="1">
    <source>
        <dbReference type="EMBL" id="GIY32652.1"/>
    </source>
</evidence>
<dbReference type="EMBL" id="BPLR01009528">
    <property type="protein sequence ID" value="GIY32652.1"/>
    <property type="molecule type" value="Genomic_DNA"/>
</dbReference>
<gene>
    <name evidence="1" type="ORF">CEXT_330241</name>
</gene>
<accession>A0AAV4SJA7</accession>
<sequence>MGKKTNKYIGQLPQGWGKYRPPRGKVITSVVTDNDSEAGSCQSKRGGGWELMVPNYPSHLGNRLQLSSVVISLNYDSEVIGMIRSLTEFGDPVWNRFVGLLHVWCWRLSLHYNT</sequence>
<comment type="caution">
    <text evidence="1">The sequence shown here is derived from an EMBL/GenBank/DDBJ whole genome shotgun (WGS) entry which is preliminary data.</text>
</comment>
<protein>
    <submittedName>
        <fullName evidence="1">Uncharacterized protein</fullName>
    </submittedName>
</protein>
<evidence type="ECO:0000313" key="2">
    <source>
        <dbReference type="Proteomes" id="UP001054945"/>
    </source>
</evidence>
<organism evidence="1 2">
    <name type="scientific">Caerostris extrusa</name>
    <name type="common">Bark spider</name>
    <name type="synonym">Caerostris bankana</name>
    <dbReference type="NCBI Taxonomy" id="172846"/>
    <lineage>
        <taxon>Eukaryota</taxon>
        <taxon>Metazoa</taxon>
        <taxon>Ecdysozoa</taxon>
        <taxon>Arthropoda</taxon>
        <taxon>Chelicerata</taxon>
        <taxon>Arachnida</taxon>
        <taxon>Araneae</taxon>
        <taxon>Araneomorphae</taxon>
        <taxon>Entelegynae</taxon>
        <taxon>Araneoidea</taxon>
        <taxon>Araneidae</taxon>
        <taxon>Caerostris</taxon>
    </lineage>
</organism>
<dbReference type="Proteomes" id="UP001054945">
    <property type="component" value="Unassembled WGS sequence"/>
</dbReference>
<proteinExistence type="predicted"/>
<reference evidence="1 2" key="1">
    <citation type="submission" date="2021-06" db="EMBL/GenBank/DDBJ databases">
        <title>Caerostris extrusa draft genome.</title>
        <authorList>
            <person name="Kono N."/>
            <person name="Arakawa K."/>
        </authorList>
    </citation>
    <scope>NUCLEOTIDE SEQUENCE [LARGE SCALE GENOMIC DNA]</scope>
</reference>
<name>A0AAV4SJA7_CAEEX</name>
<keyword evidence="2" id="KW-1185">Reference proteome</keyword>
<dbReference type="AlphaFoldDB" id="A0AAV4SJA7"/>